<feature type="compositionally biased region" description="Basic and acidic residues" evidence="1">
    <location>
        <begin position="83"/>
        <end position="100"/>
    </location>
</feature>
<sequence length="100" mass="11340">MEEERGVRLLKLSAEFGAWGKGEGRLSMDLDSLSWSGQRSRSLLDLTPERVWLAEEMEGTRKLTWLQQQDEAIPIKRCGGGGDPRRAGGSDRKQDWDHRA</sequence>
<keyword evidence="3" id="KW-1185">Reference proteome</keyword>
<dbReference type="EMBL" id="CATKSN020000753">
    <property type="protein sequence ID" value="CAI9150311.1"/>
    <property type="molecule type" value="Genomic_DNA"/>
</dbReference>
<dbReference type="Proteomes" id="UP001176941">
    <property type="component" value="Unassembled WGS sequence"/>
</dbReference>
<proteinExistence type="predicted"/>
<evidence type="ECO:0000256" key="1">
    <source>
        <dbReference type="SAM" id="MobiDB-lite"/>
    </source>
</evidence>
<accession>A0ABN8XMC6</accession>
<protein>
    <submittedName>
        <fullName evidence="2">Uncharacterized protein</fullName>
    </submittedName>
</protein>
<evidence type="ECO:0000313" key="3">
    <source>
        <dbReference type="Proteomes" id="UP001176941"/>
    </source>
</evidence>
<gene>
    <name evidence="2" type="ORF">MRATA1EN1_LOCUS31929</name>
</gene>
<name>A0ABN8XMC6_RANTA</name>
<feature type="region of interest" description="Disordered" evidence="1">
    <location>
        <begin position="74"/>
        <end position="100"/>
    </location>
</feature>
<comment type="caution">
    <text evidence="2">The sequence shown here is derived from an EMBL/GenBank/DDBJ whole genome shotgun (WGS) entry which is preliminary data.</text>
</comment>
<evidence type="ECO:0000313" key="2">
    <source>
        <dbReference type="EMBL" id="CAI9150311.1"/>
    </source>
</evidence>
<organism evidence="2 3">
    <name type="scientific">Rangifer tarandus platyrhynchus</name>
    <name type="common">Svalbard reindeer</name>
    <dbReference type="NCBI Taxonomy" id="3082113"/>
    <lineage>
        <taxon>Eukaryota</taxon>
        <taxon>Metazoa</taxon>
        <taxon>Chordata</taxon>
        <taxon>Craniata</taxon>
        <taxon>Vertebrata</taxon>
        <taxon>Euteleostomi</taxon>
        <taxon>Mammalia</taxon>
        <taxon>Eutheria</taxon>
        <taxon>Laurasiatheria</taxon>
        <taxon>Artiodactyla</taxon>
        <taxon>Ruminantia</taxon>
        <taxon>Pecora</taxon>
        <taxon>Cervidae</taxon>
        <taxon>Odocoileinae</taxon>
        <taxon>Rangifer</taxon>
    </lineage>
</organism>
<reference evidence="2" key="1">
    <citation type="submission" date="2023-04" db="EMBL/GenBank/DDBJ databases">
        <authorList>
            <consortium name="ELIXIR-Norway"/>
        </authorList>
    </citation>
    <scope>NUCLEOTIDE SEQUENCE [LARGE SCALE GENOMIC DNA]</scope>
</reference>